<dbReference type="AlphaFoldDB" id="A0A177F1T6"/>
<comment type="caution">
    <text evidence="1">The sequence shown here is derived from an EMBL/GenBank/DDBJ whole genome shotgun (WGS) entry which is preliminary data.</text>
</comment>
<accession>A0A177F1T6</accession>
<organism evidence="1 2">
    <name type="scientific">Fonsecaea monophora</name>
    <dbReference type="NCBI Taxonomy" id="254056"/>
    <lineage>
        <taxon>Eukaryota</taxon>
        <taxon>Fungi</taxon>
        <taxon>Dikarya</taxon>
        <taxon>Ascomycota</taxon>
        <taxon>Pezizomycotina</taxon>
        <taxon>Eurotiomycetes</taxon>
        <taxon>Chaetothyriomycetidae</taxon>
        <taxon>Chaetothyriales</taxon>
        <taxon>Herpotrichiellaceae</taxon>
        <taxon>Fonsecaea</taxon>
    </lineage>
</organism>
<evidence type="ECO:0000313" key="2">
    <source>
        <dbReference type="Proteomes" id="UP000077002"/>
    </source>
</evidence>
<evidence type="ECO:0000313" key="1">
    <source>
        <dbReference type="EMBL" id="OAG38287.1"/>
    </source>
</evidence>
<keyword evidence="2" id="KW-1185">Reference proteome</keyword>
<dbReference type="EMBL" id="LVKK01000058">
    <property type="protein sequence ID" value="OAG38287.1"/>
    <property type="molecule type" value="Genomic_DNA"/>
</dbReference>
<dbReference type="Proteomes" id="UP000077002">
    <property type="component" value="Unassembled WGS sequence"/>
</dbReference>
<protein>
    <submittedName>
        <fullName evidence="1">Uncharacterized protein</fullName>
    </submittedName>
</protein>
<dbReference type="RefSeq" id="XP_022510239.1">
    <property type="nucleotide sequence ID" value="XM_022657468.1"/>
</dbReference>
<gene>
    <name evidence="1" type="ORF">AYO21_07513</name>
</gene>
<reference evidence="1 2" key="1">
    <citation type="submission" date="2016-03" db="EMBL/GenBank/DDBJ databases">
        <title>Draft genome sequence of the Fonsecaea monophora CBS 269.37.</title>
        <authorList>
            <person name="Bombassaro A."/>
            <person name="Vinicius W.A."/>
            <person name="De Hoog S."/>
            <person name="Sun J."/>
            <person name="Souza E.M."/>
            <person name="Raittz R.T."/>
            <person name="Costa F."/>
            <person name="Leao A.C."/>
            <person name="Tadra-Sfeir M.Z."/>
            <person name="Baura V."/>
            <person name="Balsanelli E."/>
            <person name="Pedrosa F.O."/>
            <person name="Moreno L.F."/>
            <person name="Steffens M.B."/>
            <person name="Xi L."/>
            <person name="Bocca A.L."/>
            <person name="Felipe M.S."/>
            <person name="Teixeira M."/>
            <person name="Telles Filho F.Q."/>
            <person name="Azevedo C.M."/>
            <person name="Gomes R."/>
            <person name="Vicente V.A."/>
        </authorList>
    </citation>
    <scope>NUCLEOTIDE SEQUENCE [LARGE SCALE GENOMIC DNA]</scope>
    <source>
        <strain evidence="1 2">CBS 269.37</strain>
    </source>
</reference>
<sequence length="113" mass="13364">MDRSVEDESSLSKAHDQFPERVQVRLHRLKVKEEGPFSQRKQVYLRLEHDEFVAGNFDDITTQYSSQSPRRQLEYWVHFYMNQHRSRAAGLFQTHGQEEKYRVMNVGGLCTCG</sequence>
<name>A0A177F1T6_9EURO</name>
<dbReference type="GeneID" id="34602667"/>
<proteinExistence type="predicted"/>